<dbReference type="STRING" id="906968.Trebr_1930"/>
<keyword evidence="3" id="KW-1185">Reference proteome</keyword>
<reference evidence="3" key="1">
    <citation type="submission" date="2011-04" db="EMBL/GenBank/DDBJ databases">
        <title>The complete genome of Treponema brennaborense DSM 12168.</title>
        <authorList>
            <person name="Lucas S."/>
            <person name="Han J."/>
            <person name="Lapidus A."/>
            <person name="Bruce D."/>
            <person name="Goodwin L."/>
            <person name="Pitluck S."/>
            <person name="Peters L."/>
            <person name="Kyrpides N."/>
            <person name="Mavromatis K."/>
            <person name="Ivanova N."/>
            <person name="Mikhailova N."/>
            <person name="Pagani I."/>
            <person name="Teshima H."/>
            <person name="Detter J.C."/>
            <person name="Tapia R."/>
            <person name="Han C."/>
            <person name="Land M."/>
            <person name="Hauser L."/>
            <person name="Markowitz V."/>
            <person name="Cheng J.-F."/>
            <person name="Hugenholtz P."/>
            <person name="Woyke T."/>
            <person name="Wu D."/>
            <person name="Gronow S."/>
            <person name="Wellnitz S."/>
            <person name="Brambilla E."/>
            <person name="Klenk H.-P."/>
            <person name="Eisen J.A."/>
        </authorList>
    </citation>
    <scope>NUCLEOTIDE SEQUENCE [LARGE SCALE GENOMIC DNA]</scope>
    <source>
        <strain evidence="3">DSM 12168 / CIP 105900 / DD5/3</strain>
    </source>
</reference>
<dbReference type="Proteomes" id="UP000006546">
    <property type="component" value="Chromosome"/>
</dbReference>
<sequence length="183" mass="19578">MGNKPVKYGAGSAAIFICAVVFSFLTAACATVDPLYTTPGPDGSQLLFARPFSVACRRCAVSGVSLDMTVPTVDRSLTGNPVVNYSVTVPKSAVAAADTVSVQFVSGEAAYETMNRALIFRSLKGSSSVVVRYTSELGKDDFTALLHSRQLLQIRLAFSDGTEITLDSPELNRRFDSLRLLLL</sequence>
<proteinExistence type="predicted"/>
<feature type="chain" id="PRO_5003316642" description="Lipoprotein" evidence="1">
    <location>
        <begin position="28"/>
        <end position="183"/>
    </location>
</feature>
<gene>
    <name evidence="2" type="ordered locus">Trebr_1930</name>
</gene>
<dbReference type="EMBL" id="CP002696">
    <property type="protein sequence ID" value="AEE17349.1"/>
    <property type="molecule type" value="Genomic_DNA"/>
</dbReference>
<evidence type="ECO:0000313" key="3">
    <source>
        <dbReference type="Proteomes" id="UP000006546"/>
    </source>
</evidence>
<dbReference type="PROSITE" id="PS51257">
    <property type="entry name" value="PROKAR_LIPOPROTEIN"/>
    <property type="match status" value="1"/>
</dbReference>
<dbReference type="HOGENOM" id="CLU_1474549_0_0_12"/>
<dbReference type="KEGG" id="tbe:Trebr_1930"/>
<dbReference type="AlphaFoldDB" id="F4LJA4"/>
<keyword evidence="1" id="KW-0732">Signal</keyword>
<evidence type="ECO:0000313" key="2">
    <source>
        <dbReference type="EMBL" id="AEE17349.1"/>
    </source>
</evidence>
<dbReference type="RefSeq" id="WP_013759053.1">
    <property type="nucleotide sequence ID" value="NC_015500.1"/>
</dbReference>
<name>F4LJA4_TREBD</name>
<feature type="signal peptide" evidence="1">
    <location>
        <begin position="1"/>
        <end position="27"/>
    </location>
</feature>
<evidence type="ECO:0000256" key="1">
    <source>
        <dbReference type="SAM" id="SignalP"/>
    </source>
</evidence>
<protein>
    <recommendedName>
        <fullName evidence="4">Lipoprotein</fullName>
    </recommendedName>
</protein>
<evidence type="ECO:0008006" key="4">
    <source>
        <dbReference type="Google" id="ProtNLM"/>
    </source>
</evidence>
<accession>F4LJA4</accession>
<organism evidence="2 3">
    <name type="scientific">Treponema brennaborense (strain DSM 12168 / CIP 105900 / DD5/3)</name>
    <dbReference type="NCBI Taxonomy" id="906968"/>
    <lineage>
        <taxon>Bacteria</taxon>
        <taxon>Pseudomonadati</taxon>
        <taxon>Spirochaetota</taxon>
        <taxon>Spirochaetia</taxon>
        <taxon>Spirochaetales</taxon>
        <taxon>Treponemataceae</taxon>
        <taxon>Treponema</taxon>
    </lineage>
</organism>